<evidence type="ECO:0000256" key="1">
    <source>
        <dbReference type="SAM" id="MobiDB-lite"/>
    </source>
</evidence>
<keyword evidence="3" id="KW-1185">Reference proteome</keyword>
<feature type="region of interest" description="Disordered" evidence="1">
    <location>
        <begin position="36"/>
        <end position="61"/>
    </location>
</feature>
<accession>A0A8H4RRE4</accession>
<dbReference type="OrthoDB" id="10252171at2759"/>
<dbReference type="EMBL" id="JAAMPI010000167">
    <property type="protein sequence ID" value="KAF4634682.1"/>
    <property type="molecule type" value="Genomic_DNA"/>
</dbReference>
<evidence type="ECO:0000313" key="2">
    <source>
        <dbReference type="EMBL" id="KAF4634682.1"/>
    </source>
</evidence>
<proteinExistence type="predicted"/>
<reference evidence="2 3" key="1">
    <citation type="submission" date="2020-03" db="EMBL/GenBank/DDBJ databases">
        <title>Draft Genome Sequence of Cudoniella acicularis.</title>
        <authorList>
            <person name="Buettner E."/>
            <person name="Kellner H."/>
        </authorList>
    </citation>
    <scope>NUCLEOTIDE SEQUENCE [LARGE SCALE GENOMIC DNA]</scope>
    <source>
        <strain evidence="2 3">DSM 108380</strain>
    </source>
</reference>
<sequence length="232" mass="26579">MFDYNVFAVLTPKKPEAINTFDLLYNTKRFREGVSSVAKEPTIDSREPTPSPAEGTTTENKDAFKKKPLTVAITDFSLSKVKDDDTLLKTFYRNLKYLVLEAFLGSSDSDGYGLERSLCREERASKLRRNNSATGWPYLAFRLKLPTKRLRDIINEKVEEFLLLYDETLSFACSPIGDSKKLSRKGGGDNLDNRYYKGLDLEDKKYRFYKHLELLAASRQMLGLTRLCLKTP</sequence>
<organism evidence="2 3">
    <name type="scientific">Cudoniella acicularis</name>
    <dbReference type="NCBI Taxonomy" id="354080"/>
    <lineage>
        <taxon>Eukaryota</taxon>
        <taxon>Fungi</taxon>
        <taxon>Dikarya</taxon>
        <taxon>Ascomycota</taxon>
        <taxon>Pezizomycotina</taxon>
        <taxon>Leotiomycetes</taxon>
        <taxon>Helotiales</taxon>
        <taxon>Tricladiaceae</taxon>
        <taxon>Cudoniella</taxon>
    </lineage>
</organism>
<dbReference type="Proteomes" id="UP000566819">
    <property type="component" value="Unassembled WGS sequence"/>
</dbReference>
<dbReference type="AlphaFoldDB" id="A0A8H4RRE4"/>
<comment type="caution">
    <text evidence="2">The sequence shown here is derived from an EMBL/GenBank/DDBJ whole genome shotgun (WGS) entry which is preliminary data.</text>
</comment>
<name>A0A8H4RRE4_9HELO</name>
<evidence type="ECO:0000313" key="3">
    <source>
        <dbReference type="Proteomes" id="UP000566819"/>
    </source>
</evidence>
<protein>
    <submittedName>
        <fullName evidence="2">Uncharacterized protein</fullName>
    </submittedName>
</protein>
<gene>
    <name evidence="2" type="ORF">G7Y89_g3425</name>
</gene>